<keyword evidence="4 7" id="KW-0548">Nucleotidyltransferase</keyword>
<proteinExistence type="predicted"/>
<dbReference type="InterPro" id="IPR024172">
    <property type="entry name" value="AadA/Aad9"/>
</dbReference>
<dbReference type="InterPro" id="IPR041633">
    <property type="entry name" value="Polbeta"/>
</dbReference>
<evidence type="ECO:0000256" key="1">
    <source>
        <dbReference type="ARBA" id="ARBA00022679"/>
    </source>
</evidence>
<evidence type="ECO:0000256" key="4">
    <source>
        <dbReference type="PIRNR" id="PIRNR000819"/>
    </source>
</evidence>
<dbReference type="GO" id="GO:0016779">
    <property type="term" value="F:nucleotidyltransferase activity"/>
    <property type="evidence" value="ECO:0007669"/>
    <property type="project" value="UniProtKB-KW"/>
</dbReference>
<evidence type="ECO:0000259" key="6">
    <source>
        <dbReference type="Pfam" id="PF18765"/>
    </source>
</evidence>
<evidence type="ECO:0000256" key="2">
    <source>
        <dbReference type="ARBA" id="ARBA00023251"/>
    </source>
</evidence>
<sequence>MNQPNRSVIDPFLSTLQNKISHILQNNLTGIYIHGSLAMGGFNPNHSDIDLLVVTEEPISVETKRELAGFFLMQSNRSAYPIEVSFLNTGQLKKWSHPSPFDFHYSEFWRERYEQDLSEGTDQYLNDHVSRDPDLAAHITILNHRGLCLYGRPIHQVFPEVPAADYLSSIMNDVRDCIEHIEEDPVYCILNMLRVYWYIKSGVISSKQETGEWGVSVLSGKKKETVEKALLCYKNSEDFKSFEQGELIAFREYMKEQLLE</sequence>
<evidence type="ECO:0000313" key="7">
    <source>
        <dbReference type="EMBL" id="MFD2912162.1"/>
    </source>
</evidence>
<dbReference type="Gene3D" id="3.30.460.10">
    <property type="entry name" value="Beta Polymerase, domain 2"/>
    <property type="match status" value="1"/>
</dbReference>
<dbReference type="Pfam" id="PF18765">
    <property type="entry name" value="Polbeta"/>
    <property type="match status" value="1"/>
</dbReference>
<keyword evidence="1 4" id="KW-0808">Transferase</keyword>
<accession>A0ABW5ZHZ3</accession>
<keyword evidence="8" id="KW-1185">Reference proteome</keyword>
<evidence type="ECO:0000259" key="5">
    <source>
        <dbReference type="Pfam" id="PF13427"/>
    </source>
</evidence>
<feature type="domain" description="Adenylyltransferase AadA C-terminal" evidence="5">
    <location>
        <begin position="156"/>
        <end position="256"/>
    </location>
</feature>
<dbReference type="Proteomes" id="UP001597561">
    <property type="component" value="Unassembled WGS sequence"/>
</dbReference>
<reference evidence="8" key="1">
    <citation type="journal article" date="2019" name="Int. J. Syst. Evol. Microbiol.">
        <title>The Global Catalogue of Microorganisms (GCM) 10K type strain sequencing project: providing services to taxonomists for standard genome sequencing and annotation.</title>
        <authorList>
            <consortium name="The Broad Institute Genomics Platform"/>
            <consortium name="The Broad Institute Genome Sequencing Center for Infectious Disease"/>
            <person name="Wu L."/>
            <person name="Ma J."/>
        </authorList>
    </citation>
    <scope>NUCLEOTIDE SEQUENCE [LARGE SCALE GENOMIC DNA]</scope>
    <source>
        <strain evidence="8">KCTC 13528</strain>
    </source>
</reference>
<dbReference type="Pfam" id="PF13427">
    <property type="entry name" value="AadA_C"/>
    <property type="match status" value="1"/>
</dbReference>
<protein>
    <recommendedName>
        <fullName evidence="4">Spectinomycin 9-adenylyltransferase</fullName>
    </recommendedName>
</protein>
<dbReference type="InterPro" id="IPR043519">
    <property type="entry name" value="NT_sf"/>
</dbReference>
<evidence type="ECO:0000313" key="8">
    <source>
        <dbReference type="Proteomes" id="UP001597561"/>
    </source>
</evidence>
<organism evidence="7 8">
    <name type="scientific">Jeotgalibacillus terrae</name>
    <dbReference type="NCBI Taxonomy" id="587735"/>
    <lineage>
        <taxon>Bacteria</taxon>
        <taxon>Bacillati</taxon>
        <taxon>Bacillota</taxon>
        <taxon>Bacilli</taxon>
        <taxon>Bacillales</taxon>
        <taxon>Caryophanaceae</taxon>
        <taxon>Jeotgalibacillus</taxon>
    </lineage>
</organism>
<comment type="caution">
    <text evidence="7">The sequence shown here is derived from an EMBL/GenBank/DDBJ whole genome shotgun (WGS) entry which is preliminary data.</text>
</comment>
<dbReference type="RefSeq" id="WP_380269420.1">
    <property type="nucleotide sequence ID" value="NZ_JBHUPG010000019.1"/>
</dbReference>
<comment type="catalytic activity">
    <reaction evidence="3 4">
        <text>spectinomycin + ATP = 9-O-adenylylspectinomycin + diphosphate</text>
        <dbReference type="Rhea" id="RHEA:63228"/>
        <dbReference type="ChEBI" id="CHEBI:30616"/>
        <dbReference type="ChEBI" id="CHEBI:33019"/>
        <dbReference type="ChEBI" id="CHEBI:146260"/>
        <dbReference type="ChEBI" id="CHEBI:146261"/>
    </reaction>
</comment>
<name>A0ABW5ZHZ3_9BACL</name>
<evidence type="ECO:0000256" key="3">
    <source>
        <dbReference type="ARBA" id="ARBA00047831"/>
    </source>
</evidence>
<dbReference type="EMBL" id="JBHUPG010000019">
    <property type="protein sequence ID" value="MFD2912162.1"/>
    <property type="molecule type" value="Genomic_DNA"/>
</dbReference>
<dbReference type="InterPro" id="IPR025184">
    <property type="entry name" value="AadA_C"/>
</dbReference>
<keyword evidence="4" id="KW-0067">ATP-binding</keyword>
<gene>
    <name evidence="7" type="ORF">ACFS5P_09775</name>
</gene>
<dbReference type="SUPFAM" id="SSF81301">
    <property type="entry name" value="Nucleotidyltransferase"/>
    <property type="match status" value="1"/>
</dbReference>
<feature type="domain" description="Polymerase beta nucleotidyltransferase" evidence="6">
    <location>
        <begin position="18"/>
        <end position="72"/>
    </location>
</feature>
<keyword evidence="4" id="KW-0547">Nucleotide-binding</keyword>
<keyword evidence="2 4" id="KW-0046">Antibiotic resistance</keyword>
<dbReference type="PIRSF" id="PIRSF000819">
    <property type="entry name" value="Streptomycin_3-adenylyltransf"/>
    <property type="match status" value="1"/>
</dbReference>
<dbReference type="CDD" id="cd05403">
    <property type="entry name" value="NT_KNTase_like"/>
    <property type="match status" value="1"/>
</dbReference>